<dbReference type="InterPro" id="IPR003903">
    <property type="entry name" value="UIM_dom"/>
</dbReference>
<protein>
    <recommendedName>
        <fullName evidence="4">Ubiquitin interaction domain-containing protein</fullName>
    </recommendedName>
</protein>
<organism evidence="2 3">
    <name type="scientific">Trichoderma harzianum</name>
    <name type="common">Hypocrea lixii</name>
    <dbReference type="NCBI Taxonomy" id="5544"/>
    <lineage>
        <taxon>Eukaryota</taxon>
        <taxon>Fungi</taxon>
        <taxon>Dikarya</taxon>
        <taxon>Ascomycota</taxon>
        <taxon>Pezizomycotina</taxon>
        <taxon>Sordariomycetes</taxon>
        <taxon>Hypocreomycetidae</taxon>
        <taxon>Hypocreales</taxon>
        <taxon>Hypocreaceae</taxon>
        <taxon>Trichoderma</taxon>
    </lineage>
</organism>
<reference evidence="3" key="1">
    <citation type="journal article" date="2015" name="Genome Announc.">
        <title>Draft whole-genome sequence of the biocontrol agent Trichoderma harzianum T6776.</title>
        <authorList>
            <person name="Baroncelli R."/>
            <person name="Piaggeschi G."/>
            <person name="Fiorini L."/>
            <person name="Bertolini E."/>
            <person name="Zapparata A."/>
            <person name="Pe M.E."/>
            <person name="Sarrocco S."/>
            <person name="Vannacci G."/>
        </authorList>
    </citation>
    <scope>NUCLEOTIDE SEQUENCE [LARGE SCALE GENOMIC DNA]</scope>
    <source>
        <strain evidence="3">T6776</strain>
    </source>
</reference>
<dbReference type="PROSITE" id="PS50330">
    <property type="entry name" value="UIM"/>
    <property type="match status" value="1"/>
</dbReference>
<gene>
    <name evidence="2" type="ORF">THAR02_04314</name>
</gene>
<dbReference type="OMA" id="WAMTLFN"/>
<dbReference type="GO" id="GO:0016579">
    <property type="term" value="P:protein deubiquitination"/>
    <property type="evidence" value="ECO:0007669"/>
    <property type="project" value="TreeGrafter"/>
</dbReference>
<feature type="region of interest" description="Disordered" evidence="1">
    <location>
        <begin position="830"/>
        <end position="897"/>
    </location>
</feature>
<dbReference type="AlphaFoldDB" id="A0A0F9XEZ1"/>
<feature type="region of interest" description="Disordered" evidence="1">
    <location>
        <begin position="716"/>
        <end position="765"/>
    </location>
</feature>
<feature type="compositionally biased region" description="Polar residues" evidence="1">
    <location>
        <begin position="166"/>
        <end position="175"/>
    </location>
</feature>
<dbReference type="GO" id="GO:0005634">
    <property type="term" value="C:nucleus"/>
    <property type="evidence" value="ECO:0007669"/>
    <property type="project" value="TreeGrafter"/>
</dbReference>
<accession>A0A0F9XEZ1</accession>
<dbReference type="Proteomes" id="UP000034112">
    <property type="component" value="Unassembled WGS sequence"/>
</dbReference>
<feature type="compositionally biased region" description="Basic and acidic residues" evidence="1">
    <location>
        <begin position="716"/>
        <end position="731"/>
    </location>
</feature>
<evidence type="ECO:0000256" key="1">
    <source>
        <dbReference type="SAM" id="MobiDB-lite"/>
    </source>
</evidence>
<dbReference type="PANTHER" id="PTHR39597:SF1">
    <property type="entry name" value="UBA DOMAIN-CONTAINING PROTEIN RUP1"/>
    <property type="match status" value="1"/>
</dbReference>
<dbReference type="EMBL" id="JOKZ01000105">
    <property type="protein sequence ID" value="KKP03571.1"/>
    <property type="molecule type" value="Genomic_DNA"/>
</dbReference>
<proteinExistence type="predicted"/>
<evidence type="ECO:0000313" key="3">
    <source>
        <dbReference type="Proteomes" id="UP000034112"/>
    </source>
</evidence>
<comment type="caution">
    <text evidence="2">The sequence shown here is derived from an EMBL/GenBank/DDBJ whole genome shotgun (WGS) entry which is preliminary data.</text>
</comment>
<dbReference type="InterPro" id="IPR055335">
    <property type="entry name" value="Ucp6/RUP1"/>
</dbReference>
<dbReference type="OrthoDB" id="4489171at2759"/>
<dbReference type="PANTHER" id="PTHR39597">
    <property type="entry name" value="UBA DOMAIN-CONTAINING PROTEIN RUP1"/>
    <property type="match status" value="1"/>
</dbReference>
<feature type="compositionally biased region" description="Pro residues" evidence="1">
    <location>
        <begin position="98"/>
        <end position="110"/>
    </location>
</feature>
<sequence>MASMEPSEDDISQVIDFAGLNPVDDRNLVINALRNNNRNVESVVMQYFDNSESFRSKYTSLWNESMFSADRDGAAGTDGVRSFHIESLNGNDIIQGVTPPPPGYGAPSRPPSRSNVRSPLGRMVDWASGDTAGGNTMQSQEDEDMQRALRESAQEAGLSIPPQESGVISQSTSTPHFGPANRSEYDQDNWAMVPVGPLKTRLDNAPSPAQRKRTPETPAFLIQGSGSARHHTLGGLLTIFNQIPLARNVLLQCGSPAASYGFNSEWWNGQEILPPEALRQMHSEEAGWGYDNAARPNFEEEIHRLMAFLDSTERSYGTVNTLTNLMQDTTSDIEKQFYAQLGDTNDGELLEPLHQEAILASVGTGEDSEIQHARFGLLEFDHSGLEYAHIKTLYEALDYLMWGDLLSWHDADDRSKIAMFKKMGEVLTIKVGNDGPLDSFEIPEVLYPERYLESRKKEARRIASALLETKNALDSVTTEERRLQEWQDDWNQLTFNKTDMIRNATEQWKAFSDYLESAGRFQAMEASGFDTNKYPNYRDAPCQMTEVQAKHSKQVDEVLLLTERILHDMEAKTEDLRVQLEQIQAKQRFLGKLLTVPDKPGRPKPMTCKKYLLRGVATDRDIVYVCQRLYPESVESEDPKSAVDQWWRLEYSPNEDQLVRSEKVEVERIFRDVWLETKTPLLIYATEEAISTPRAPLSDALNMFVRSDNKAFRQELKRPVADSVEERRHTSVDPISPSKRKHRDSMDSMDTNRASIGSEDRSPFENAFDEQVEQAEMEMADMSGGKSEYVRGSDAEDKFGPLEIPPTTLGRDAAQMTIDSATLTPDTLAADEGEAHKPTPSEDSQTDDVVSKMAEAQVAKSPEMQERVRPPSLIRPPSGNDTGRKLSMDMDISDIQE</sequence>
<dbReference type="GO" id="GO:0005829">
    <property type="term" value="C:cytosol"/>
    <property type="evidence" value="ECO:0007669"/>
    <property type="project" value="TreeGrafter"/>
</dbReference>
<evidence type="ECO:0008006" key="4">
    <source>
        <dbReference type="Google" id="ProtNLM"/>
    </source>
</evidence>
<name>A0A0F9XEZ1_TRIHA</name>
<feature type="region of interest" description="Disordered" evidence="1">
    <location>
        <begin position="91"/>
        <end position="184"/>
    </location>
</feature>
<evidence type="ECO:0000313" key="2">
    <source>
        <dbReference type="EMBL" id="KKP03571.1"/>
    </source>
</evidence>